<evidence type="ECO:0000313" key="2">
    <source>
        <dbReference type="EMBL" id="MWB78826.1"/>
    </source>
</evidence>
<dbReference type="EMBL" id="WNXQ01000007">
    <property type="protein sequence ID" value="MWB78826.1"/>
    <property type="molecule type" value="Genomic_DNA"/>
</dbReference>
<dbReference type="Proteomes" id="UP000443843">
    <property type="component" value="Unassembled WGS sequence"/>
</dbReference>
<gene>
    <name evidence="2" type="ORF">GLS40_12365</name>
</gene>
<sequence length="257" mass="27738">MGKVDPFRKPKRRSPLRSLKLWTVTAILAGGALGAATLVSEGSLSGALIGPAELSRTADHGRAIDGDTLRLGATTVRLLNIDAPEAAQTCGSRACGRDATLALAALLASGPVTCDGTRHDRYGRLLAHCAVDGQDLGAQLVASGDAVAFVRYSREYLPQERTARAAKRGIWSQANPQMPWDYRRLSSGGQPAQALPVSDTTPGDCRIKGNIARDGERIYHLPGQRYYGETQISRLKGERWFCSEDEARRAGWRKARV</sequence>
<dbReference type="InterPro" id="IPR016071">
    <property type="entry name" value="Staphylococal_nuclease_OB-fold"/>
</dbReference>
<keyword evidence="3" id="KW-1185">Reference proteome</keyword>
<dbReference type="PANTHER" id="PTHR12302:SF26">
    <property type="entry name" value="BLR1266 PROTEIN"/>
    <property type="match status" value="1"/>
</dbReference>
<dbReference type="Pfam" id="PF00565">
    <property type="entry name" value="SNase"/>
    <property type="match status" value="1"/>
</dbReference>
<dbReference type="Gene3D" id="2.40.50.90">
    <property type="match status" value="1"/>
</dbReference>
<evidence type="ECO:0000259" key="1">
    <source>
        <dbReference type="PROSITE" id="PS50830"/>
    </source>
</evidence>
<comment type="caution">
    <text evidence="2">The sequence shown here is derived from an EMBL/GenBank/DDBJ whole genome shotgun (WGS) entry which is preliminary data.</text>
</comment>
<dbReference type="InterPro" id="IPR035437">
    <property type="entry name" value="SNase_OB-fold_sf"/>
</dbReference>
<evidence type="ECO:0000313" key="3">
    <source>
        <dbReference type="Proteomes" id="UP000443843"/>
    </source>
</evidence>
<feature type="domain" description="TNase-like" evidence="1">
    <location>
        <begin position="62"/>
        <end position="173"/>
    </location>
</feature>
<organism evidence="2 3">
    <name type="scientific">Pseudooceanicola pacificus</name>
    <dbReference type="NCBI Taxonomy" id="2676438"/>
    <lineage>
        <taxon>Bacteria</taxon>
        <taxon>Pseudomonadati</taxon>
        <taxon>Pseudomonadota</taxon>
        <taxon>Alphaproteobacteria</taxon>
        <taxon>Rhodobacterales</taxon>
        <taxon>Paracoccaceae</taxon>
        <taxon>Pseudooceanicola</taxon>
    </lineage>
</organism>
<protein>
    <submittedName>
        <fullName evidence="2">Thermonuclease family protein</fullName>
    </submittedName>
</protein>
<dbReference type="PANTHER" id="PTHR12302">
    <property type="entry name" value="EBNA2 BINDING PROTEIN P100"/>
    <property type="match status" value="1"/>
</dbReference>
<dbReference type="AlphaFoldDB" id="A0A844W3P7"/>
<dbReference type="SUPFAM" id="SSF50199">
    <property type="entry name" value="Staphylococcal nuclease"/>
    <property type="match status" value="1"/>
</dbReference>
<dbReference type="SMART" id="SM00318">
    <property type="entry name" value="SNc"/>
    <property type="match status" value="1"/>
</dbReference>
<proteinExistence type="predicted"/>
<accession>A0A844W3P7</accession>
<dbReference type="PROSITE" id="PS50830">
    <property type="entry name" value="TNASE_3"/>
    <property type="match status" value="1"/>
</dbReference>
<name>A0A844W3P7_9RHOB</name>
<dbReference type="RefSeq" id="WP_160383046.1">
    <property type="nucleotide sequence ID" value="NZ_WNXQ01000007.1"/>
</dbReference>
<reference evidence="2 3" key="1">
    <citation type="submission" date="2019-11" db="EMBL/GenBank/DDBJ databases">
        <title>Pseudooceanicola pacifica sp. nov., isolated from deep-sea sediment of the Pacific Ocean.</title>
        <authorList>
            <person name="Lyu L."/>
        </authorList>
    </citation>
    <scope>NUCLEOTIDE SEQUENCE [LARGE SCALE GENOMIC DNA]</scope>
    <source>
        <strain evidence="2 3">216_PA32_1</strain>
    </source>
</reference>